<dbReference type="InterPro" id="IPR036097">
    <property type="entry name" value="HisK_dim/P_sf"/>
</dbReference>
<dbReference type="InterPro" id="IPR011622">
    <property type="entry name" value="7TMR_DISM_rcpt_extracell_dom2"/>
</dbReference>
<dbReference type="PANTHER" id="PTHR43547">
    <property type="entry name" value="TWO-COMPONENT HISTIDINE KINASE"/>
    <property type="match status" value="1"/>
</dbReference>
<evidence type="ECO:0000256" key="3">
    <source>
        <dbReference type="ARBA" id="ARBA00022553"/>
    </source>
</evidence>
<feature type="transmembrane region" description="Helical" evidence="5">
    <location>
        <begin position="289"/>
        <end position="309"/>
    </location>
</feature>
<gene>
    <name evidence="7" type="ORF">DHf2319_10660</name>
</gene>
<keyword evidence="3" id="KW-0597">Phosphoprotein</keyword>
<feature type="coiled-coil region" evidence="4">
    <location>
        <begin position="403"/>
        <end position="437"/>
    </location>
</feature>
<keyword evidence="5" id="KW-0472">Membrane</keyword>
<evidence type="ECO:0000313" key="7">
    <source>
        <dbReference type="EMBL" id="UOD49897.1"/>
    </source>
</evidence>
<dbReference type="InterPro" id="IPR003594">
    <property type="entry name" value="HATPase_dom"/>
</dbReference>
<dbReference type="Pfam" id="PF02518">
    <property type="entry name" value="HATPase_c"/>
    <property type="match status" value="1"/>
</dbReference>
<dbReference type="SMART" id="SM00388">
    <property type="entry name" value="HisKA"/>
    <property type="match status" value="1"/>
</dbReference>
<name>A0ABY4ALE9_9BURK</name>
<keyword evidence="5" id="KW-0812">Transmembrane</keyword>
<sequence length="646" mass="72996">MMSKGHFLRTAPFVVLGVVLFLLPLRLWAGDLIESRAYFKDPTGKLTFNEIRDLPFTPYTGILTAGFTQSVYWIRLRIDPALADSRSAVVPAGGFPPAIHDQSDRSDEWVLRVRPPFLDRIELFDPLEPDRLRRVTGNITPWLDSEFRSLNHAFVIPRSNEPRDVWLRVSATSTMLVGVDVLPYGEMRAIEKRQEILNALDLALALFFIIWAAFLFAVRSDRLVGAFLLVAVASFFYASNYVGYYRIFLGEIFSAAWLDRAHSFLLMLMLAAYMLFNRRILADYSPRPWMMRVLLPVQYYFVLGGLLLLSGYETVALSINTVIAIFGQAWICLILLCGLKSTDQRVQRKPLLPRVWVLTYSLILLFLFGGLALPALGWIEATQTSLYRSIIQGTVPFSLMAAIVHLRNRRLEKEQQLQVARAEQAAAAEKRRREESEQFLAMLTHEIRTPLTVMAYAAKTDLPDGQLGEHVKSGIREIDELIERCVQADRVDQASLQVVLSKATVQAVFHSSRARFSEDRVQWQIEPPPDALVSTDITLFEVVLNNLIDNALKYAPADATVKVDVLFSNNSTKQGLLVRVSNPPGPAGFPDPTRLFQKYYRAPRAHIKTGSGLGLYVARSFAHRLGGQLDYHPTNGLVLFELWLPI</sequence>
<evidence type="ECO:0000256" key="4">
    <source>
        <dbReference type="SAM" id="Coils"/>
    </source>
</evidence>
<keyword evidence="8" id="KW-1185">Reference proteome</keyword>
<dbReference type="EMBL" id="CP063982">
    <property type="protein sequence ID" value="UOD49897.1"/>
    <property type="molecule type" value="Genomic_DNA"/>
</dbReference>
<dbReference type="SUPFAM" id="SSF47384">
    <property type="entry name" value="Homodimeric domain of signal transducing histidine kinase"/>
    <property type="match status" value="1"/>
</dbReference>
<feature type="transmembrane region" description="Helical" evidence="5">
    <location>
        <begin position="261"/>
        <end position="277"/>
    </location>
</feature>
<dbReference type="InterPro" id="IPR036890">
    <property type="entry name" value="HATPase_C_sf"/>
</dbReference>
<protein>
    <recommendedName>
        <fullName evidence="2">histidine kinase</fullName>
        <ecNumber evidence="2">2.7.13.3</ecNumber>
    </recommendedName>
</protein>
<organism evidence="7 8">
    <name type="scientific">Orrella daihaiensis</name>
    <dbReference type="NCBI Taxonomy" id="2782176"/>
    <lineage>
        <taxon>Bacteria</taxon>
        <taxon>Pseudomonadati</taxon>
        <taxon>Pseudomonadota</taxon>
        <taxon>Betaproteobacteria</taxon>
        <taxon>Burkholderiales</taxon>
        <taxon>Alcaligenaceae</taxon>
        <taxon>Orrella</taxon>
    </lineage>
</organism>
<dbReference type="InterPro" id="IPR005467">
    <property type="entry name" value="His_kinase_dom"/>
</dbReference>
<dbReference type="Proteomes" id="UP000831607">
    <property type="component" value="Chromosome"/>
</dbReference>
<feature type="transmembrane region" description="Helical" evidence="5">
    <location>
        <begin position="223"/>
        <end position="241"/>
    </location>
</feature>
<evidence type="ECO:0000256" key="5">
    <source>
        <dbReference type="SAM" id="Phobius"/>
    </source>
</evidence>
<dbReference type="Gene3D" id="2.60.40.2380">
    <property type="match status" value="1"/>
</dbReference>
<evidence type="ECO:0000313" key="8">
    <source>
        <dbReference type="Proteomes" id="UP000831607"/>
    </source>
</evidence>
<dbReference type="CDD" id="cd00075">
    <property type="entry name" value="HATPase"/>
    <property type="match status" value="1"/>
</dbReference>
<feature type="domain" description="Histidine kinase" evidence="6">
    <location>
        <begin position="442"/>
        <end position="646"/>
    </location>
</feature>
<accession>A0ABY4ALE9</accession>
<feature type="transmembrane region" description="Helical" evidence="5">
    <location>
        <begin position="385"/>
        <end position="406"/>
    </location>
</feature>
<dbReference type="EC" id="2.7.13.3" evidence="2"/>
<dbReference type="Pfam" id="PF00512">
    <property type="entry name" value="HisKA"/>
    <property type="match status" value="1"/>
</dbReference>
<reference evidence="7 8" key="1">
    <citation type="submission" date="2020-11" db="EMBL/GenBank/DDBJ databases">
        <title>Algicoccus daihaiensis sp.nov., isolated from Daihai Lake in Inner Mongolia.</title>
        <authorList>
            <person name="Kai J."/>
        </authorList>
    </citation>
    <scope>NUCLEOTIDE SEQUENCE [LARGE SCALE GENOMIC DNA]</scope>
    <source>
        <strain evidence="8">f23</strain>
    </source>
</reference>
<evidence type="ECO:0000259" key="6">
    <source>
        <dbReference type="PROSITE" id="PS50109"/>
    </source>
</evidence>
<proteinExistence type="predicted"/>
<dbReference type="InterPro" id="IPR003661">
    <property type="entry name" value="HisK_dim/P_dom"/>
</dbReference>
<evidence type="ECO:0000256" key="2">
    <source>
        <dbReference type="ARBA" id="ARBA00012438"/>
    </source>
</evidence>
<feature type="transmembrane region" description="Helical" evidence="5">
    <location>
        <begin position="357"/>
        <end position="379"/>
    </location>
</feature>
<dbReference type="PANTHER" id="PTHR43547:SF2">
    <property type="entry name" value="HYBRID SIGNAL TRANSDUCTION HISTIDINE KINASE C"/>
    <property type="match status" value="1"/>
</dbReference>
<dbReference type="Gene3D" id="1.10.287.130">
    <property type="match status" value="1"/>
</dbReference>
<dbReference type="Pfam" id="PF07696">
    <property type="entry name" value="7TMR-DISMED2"/>
    <property type="match status" value="1"/>
</dbReference>
<dbReference type="RefSeq" id="WP_243478144.1">
    <property type="nucleotide sequence ID" value="NZ_CP063982.1"/>
</dbReference>
<comment type="catalytic activity">
    <reaction evidence="1">
        <text>ATP + protein L-histidine = ADP + protein N-phospho-L-histidine.</text>
        <dbReference type="EC" id="2.7.13.3"/>
    </reaction>
</comment>
<keyword evidence="5" id="KW-1133">Transmembrane helix</keyword>
<dbReference type="PROSITE" id="PS50109">
    <property type="entry name" value="HIS_KIN"/>
    <property type="match status" value="1"/>
</dbReference>
<dbReference type="CDD" id="cd00082">
    <property type="entry name" value="HisKA"/>
    <property type="match status" value="1"/>
</dbReference>
<dbReference type="SUPFAM" id="SSF55874">
    <property type="entry name" value="ATPase domain of HSP90 chaperone/DNA topoisomerase II/histidine kinase"/>
    <property type="match status" value="1"/>
</dbReference>
<feature type="transmembrane region" description="Helical" evidence="5">
    <location>
        <begin position="196"/>
        <end position="216"/>
    </location>
</feature>
<evidence type="ECO:0000256" key="1">
    <source>
        <dbReference type="ARBA" id="ARBA00000085"/>
    </source>
</evidence>
<keyword evidence="4" id="KW-0175">Coiled coil</keyword>
<dbReference type="Gene3D" id="3.30.565.10">
    <property type="entry name" value="Histidine kinase-like ATPase, C-terminal domain"/>
    <property type="match status" value="1"/>
</dbReference>
<feature type="transmembrane region" description="Helical" evidence="5">
    <location>
        <begin position="315"/>
        <end position="336"/>
    </location>
</feature>
<dbReference type="SMART" id="SM00387">
    <property type="entry name" value="HATPase_c"/>
    <property type="match status" value="1"/>
</dbReference>